<gene>
    <name evidence="2" type="ORF">B296_00026521</name>
</gene>
<evidence type="ECO:0000313" key="3">
    <source>
        <dbReference type="Proteomes" id="UP000287651"/>
    </source>
</evidence>
<sequence length="181" mass="20765">MEYHLQGRGKSSALLFFDLLCRRRQQRLQGWKVRATLAAGDGDAKNRVNMVSISGLEALTRRKFLQTSSSNELGVNQYRRWLELICCRYWRQRRLDSTSAISGPYRAVQIEIANLACRNTCHANVGDLVGLRGGQPARAIIWEKRTWRCRERSRSKKRASMIGIQRNGQPFAQEAPREQAS</sequence>
<feature type="region of interest" description="Disordered" evidence="1">
    <location>
        <begin position="154"/>
        <end position="181"/>
    </location>
</feature>
<organism evidence="2 3">
    <name type="scientific">Ensete ventricosum</name>
    <name type="common">Abyssinian banana</name>
    <name type="synonym">Musa ensete</name>
    <dbReference type="NCBI Taxonomy" id="4639"/>
    <lineage>
        <taxon>Eukaryota</taxon>
        <taxon>Viridiplantae</taxon>
        <taxon>Streptophyta</taxon>
        <taxon>Embryophyta</taxon>
        <taxon>Tracheophyta</taxon>
        <taxon>Spermatophyta</taxon>
        <taxon>Magnoliopsida</taxon>
        <taxon>Liliopsida</taxon>
        <taxon>Zingiberales</taxon>
        <taxon>Musaceae</taxon>
        <taxon>Ensete</taxon>
    </lineage>
</organism>
<evidence type="ECO:0000313" key="2">
    <source>
        <dbReference type="EMBL" id="RRT57593.1"/>
    </source>
</evidence>
<name>A0A426Z0U6_ENSVE</name>
<protein>
    <submittedName>
        <fullName evidence="2">Uncharacterized protein</fullName>
    </submittedName>
</protein>
<dbReference type="Proteomes" id="UP000287651">
    <property type="component" value="Unassembled WGS sequence"/>
</dbReference>
<dbReference type="EMBL" id="AMZH03009096">
    <property type="protein sequence ID" value="RRT57593.1"/>
    <property type="molecule type" value="Genomic_DNA"/>
</dbReference>
<evidence type="ECO:0000256" key="1">
    <source>
        <dbReference type="SAM" id="MobiDB-lite"/>
    </source>
</evidence>
<reference evidence="2 3" key="1">
    <citation type="journal article" date="2014" name="Agronomy (Basel)">
        <title>A Draft Genome Sequence for Ensete ventricosum, the Drought-Tolerant Tree Against Hunger.</title>
        <authorList>
            <person name="Harrison J."/>
            <person name="Moore K.A."/>
            <person name="Paszkiewicz K."/>
            <person name="Jones T."/>
            <person name="Grant M."/>
            <person name="Ambacheew D."/>
            <person name="Muzemil S."/>
            <person name="Studholme D.J."/>
        </authorList>
    </citation>
    <scope>NUCLEOTIDE SEQUENCE [LARGE SCALE GENOMIC DNA]</scope>
</reference>
<comment type="caution">
    <text evidence="2">The sequence shown here is derived from an EMBL/GenBank/DDBJ whole genome shotgun (WGS) entry which is preliminary data.</text>
</comment>
<accession>A0A426Z0U6</accession>
<dbReference type="AlphaFoldDB" id="A0A426Z0U6"/>
<proteinExistence type="predicted"/>